<sequence length="40" mass="4565">MVVLLSTLSLFALFQKIINFSSTQGNFCYNGEEMKTCQEE</sequence>
<dbReference type="AlphaFoldDB" id="A0A1L8WNM8"/>
<proteinExistence type="predicted"/>
<dbReference type="Proteomes" id="UP000182152">
    <property type="component" value="Unassembled WGS sequence"/>
</dbReference>
<dbReference type="EMBL" id="JXLB01000008">
    <property type="protein sequence ID" value="OJG82633.1"/>
    <property type="molecule type" value="Genomic_DNA"/>
</dbReference>
<name>A0A1L8WNM8_9ENTE</name>
<gene>
    <name evidence="1" type="ORF">RV14_GL002208</name>
</gene>
<reference evidence="1 2" key="1">
    <citation type="submission" date="2014-12" db="EMBL/GenBank/DDBJ databases">
        <title>Draft genome sequences of 29 type strains of Enterococci.</title>
        <authorList>
            <person name="Zhong Z."/>
            <person name="Sun Z."/>
            <person name="Liu W."/>
            <person name="Zhang W."/>
            <person name="Zhang H."/>
        </authorList>
    </citation>
    <scope>NUCLEOTIDE SEQUENCE [LARGE SCALE GENOMIC DNA]</scope>
    <source>
        <strain evidence="1 2">DSM 15687</strain>
    </source>
</reference>
<evidence type="ECO:0000313" key="1">
    <source>
        <dbReference type="EMBL" id="OJG82633.1"/>
    </source>
</evidence>
<evidence type="ECO:0000313" key="2">
    <source>
        <dbReference type="Proteomes" id="UP000182152"/>
    </source>
</evidence>
<organism evidence="1 2">
    <name type="scientific">Enterococcus ratti</name>
    <dbReference type="NCBI Taxonomy" id="150033"/>
    <lineage>
        <taxon>Bacteria</taxon>
        <taxon>Bacillati</taxon>
        <taxon>Bacillota</taxon>
        <taxon>Bacilli</taxon>
        <taxon>Lactobacillales</taxon>
        <taxon>Enterococcaceae</taxon>
        <taxon>Enterococcus</taxon>
    </lineage>
</organism>
<keyword evidence="2" id="KW-1185">Reference proteome</keyword>
<accession>A0A1L8WNM8</accession>
<dbReference type="STRING" id="150033.RV14_GL002208"/>
<comment type="caution">
    <text evidence="1">The sequence shown here is derived from an EMBL/GenBank/DDBJ whole genome shotgun (WGS) entry which is preliminary data.</text>
</comment>
<protein>
    <submittedName>
        <fullName evidence="1">Uncharacterized protein</fullName>
    </submittedName>
</protein>